<proteinExistence type="predicted"/>
<organism evidence="1 2">
    <name type="scientific">Rhodofomes roseus</name>
    <dbReference type="NCBI Taxonomy" id="34475"/>
    <lineage>
        <taxon>Eukaryota</taxon>
        <taxon>Fungi</taxon>
        <taxon>Dikarya</taxon>
        <taxon>Basidiomycota</taxon>
        <taxon>Agaricomycotina</taxon>
        <taxon>Agaricomycetes</taxon>
        <taxon>Polyporales</taxon>
        <taxon>Rhodofomes</taxon>
    </lineage>
</organism>
<keyword evidence="2" id="KW-1185">Reference proteome</keyword>
<comment type="caution">
    <text evidence="1">The sequence shown here is derived from an EMBL/GenBank/DDBJ whole genome shotgun (WGS) entry which is preliminary data.</text>
</comment>
<dbReference type="RefSeq" id="XP_047781433.1">
    <property type="nucleotide sequence ID" value="XM_047927142.1"/>
</dbReference>
<reference evidence="1 2" key="1">
    <citation type="journal article" date="2021" name="Environ. Microbiol.">
        <title>Gene family expansions and transcriptome signatures uncover fungal adaptations to wood decay.</title>
        <authorList>
            <person name="Hage H."/>
            <person name="Miyauchi S."/>
            <person name="Viragh M."/>
            <person name="Drula E."/>
            <person name="Min B."/>
            <person name="Chaduli D."/>
            <person name="Navarro D."/>
            <person name="Favel A."/>
            <person name="Norest M."/>
            <person name="Lesage-Meessen L."/>
            <person name="Balint B."/>
            <person name="Merenyi Z."/>
            <person name="de Eugenio L."/>
            <person name="Morin E."/>
            <person name="Martinez A.T."/>
            <person name="Baldrian P."/>
            <person name="Stursova M."/>
            <person name="Martinez M.J."/>
            <person name="Novotny C."/>
            <person name="Magnuson J.K."/>
            <person name="Spatafora J.W."/>
            <person name="Maurice S."/>
            <person name="Pangilinan J."/>
            <person name="Andreopoulos W."/>
            <person name="LaButti K."/>
            <person name="Hundley H."/>
            <person name="Na H."/>
            <person name="Kuo A."/>
            <person name="Barry K."/>
            <person name="Lipzen A."/>
            <person name="Henrissat B."/>
            <person name="Riley R."/>
            <person name="Ahrendt S."/>
            <person name="Nagy L.G."/>
            <person name="Grigoriev I.V."/>
            <person name="Martin F."/>
            <person name="Rosso M.N."/>
        </authorList>
    </citation>
    <scope>NUCLEOTIDE SEQUENCE [LARGE SCALE GENOMIC DNA]</scope>
    <source>
        <strain evidence="1 2">CIRM-BRFM 1785</strain>
    </source>
</reference>
<accession>A0ABQ8KNL2</accession>
<dbReference type="EMBL" id="JADCUA010000005">
    <property type="protein sequence ID" value="KAH9839783.1"/>
    <property type="molecule type" value="Genomic_DNA"/>
</dbReference>
<sequence>MPVEPKKRMCRANVARNSTTLVTSKRIAAKKRQPYPLPSLPLPPALETAVSVTVLPLPTVGNGRGLTWTVDDRPAEQLQKGKRITMRTDTQTSGIGRLSAISDLRRHWVTFTVAGATQPFNLRVPIPWASLEDLESYTHQHHYFDLPNLPPPHRFYADRPAFLDDKENPYEFDINEDDIPSLTNRLDSITNV</sequence>
<dbReference type="GeneID" id="72007874"/>
<gene>
    <name evidence="1" type="ORF">C8Q71DRAFT_855094</name>
</gene>
<evidence type="ECO:0000313" key="1">
    <source>
        <dbReference type="EMBL" id="KAH9839783.1"/>
    </source>
</evidence>
<protein>
    <submittedName>
        <fullName evidence="1">Uncharacterized protein</fullName>
    </submittedName>
</protein>
<name>A0ABQ8KNL2_9APHY</name>
<dbReference type="Proteomes" id="UP000814176">
    <property type="component" value="Unassembled WGS sequence"/>
</dbReference>
<evidence type="ECO:0000313" key="2">
    <source>
        <dbReference type="Proteomes" id="UP000814176"/>
    </source>
</evidence>